<proteinExistence type="predicted"/>
<accession>A0A3B0FSA5</accession>
<evidence type="ECO:0000313" key="1">
    <source>
        <dbReference type="EMBL" id="RKO24501.1"/>
    </source>
</evidence>
<comment type="caution">
    <text evidence="1">The sequence shown here is derived from an EMBL/GenBank/DDBJ whole genome shotgun (WGS) entry which is preliminary data.</text>
</comment>
<dbReference type="Proteomes" id="UP000273159">
    <property type="component" value="Unassembled WGS sequence"/>
</dbReference>
<gene>
    <name evidence="1" type="ORF">D7Z96_08710</name>
</gene>
<sequence>MTAASDREELRILGFDEDEADEVVPSQAAPSRVVSPARISTGYLNTTHPDTGLDVVFVPGEQLPEWAYAVQKAPVGDVRTIAPRKSLKAAQTAEGK</sequence>
<dbReference type="AlphaFoldDB" id="A0A3B0FSA5"/>
<protein>
    <submittedName>
        <fullName evidence="1">Uncharacterized protein</fullName>
    </submittedName>
</protein>
<reference evidence="2" key="2">
    <citation type="submission" date="2018-10" db="EMBL/GenBank/DDBJ databases">
        <authorList>
            <person name="Wang Y."/>
            <person name="Wang J."/>
            <person name="Yang X."/>
            <person name="Wang Z."/>
            <person name="Huang Y."/>
        </authorList>
    </citation>
    <scope>NUCLEOTIDE SEQUENCE [LARGE SCALE GENOMIC DNA]</scope>
    <source>
        <strain evidence="2">J015</strain>
    </source>
</reference>
<reference evidence="1 2" key="1">
    <citation type="submission" date="2018-10" db="EMBL/GenBank/DDBJ databases">
        <title>Genome-guide identification and characterization of bacteria that degrade polycyclic aromatic hydrocarbons and resist hexavalent chromium simultaneously.</title>
        <authorList>
            <person name="Feng H."/>
        </authorList>
    </citation>
    <scope>NUCLEOTIDE SEQUENCE [LARGE SCALE GENOMIC DNA]</scope>
    <source>
        <strain evidence="1 2">J015</strain>
    </source>
</reference>
<dbReference type="EMBL" id="RBNH01000006">
    <property type="protein sequence ID" value="RKO24501.1"/>
    <property type="molecule type" value="Genomic_DNA"/>
</dbReference>
<organism evidence="1 2">
    <name type="scientific">Pseudarthrobacter phenanthrenivorans</name>
    <name type="common">Arthrobacter phenanthrenivorans</name>
    <dbReference type="NCBI Taxonomy" id="361575"/>
    <lineage>
        <taxon>Bacteria</taxon>
        <taxon>Bacillati</taxon>
        <taxon>Actinomycetota</taxon>
        <taxon>Actinomycetes</taxon>
        <taxon>Micrococcales</taxon>
        <taxon>Micrococcaceae</taxon>
        <taxon>Pseudarthrobacter</taxon>
    </lineage>
</organism>
<dbReference type="RefSeq" id="WP_120692225.1">
    <property type="nucleotide sequence ID" value="NZ_RBNH01000006.1"/>
</dbReference>
<evidence type="ECO:0000313" key="2">
    <source>
        <dbReference type="Proteomes" id="UP000273159"/>
    </source>
</evidence>
<name>A0A3B0FSA5_PSEPS</name>